<dbReference type="GO" id="GO:0015031">
    <property type="term" value="P:protein transport"/>
    <property type="evidence" value="ECO:0007669"/>
    <property type="project" value="InterPro"/>
</dbReference>
<dbReference type="AlphaFoldDB" id="K3WMZ0"/>
<dbReference type="eggNOG" id="KOG2027">
    <property type="taxonomic scope" value="Eukaryota"/>
</dbReference>
<dbReference type="InterPro" id="IPR005061">
    <property type="entry name" value="Ist1"/>
</dbReference>
<proteinExistence type="inferred from homology"/>
<dbReference type="Proteomes" id="UP000019132">
    <property type="component" value="Unassembled WGS sequence"/>
</dbReference>
<reference evidence="4" key="1">
    <citation type="journal article" date="2010" name="Genome Biol.">
        <title>Genome sequence of the necrotrophic plant pathogen Pythium ultimum reveals original pathogenicity mechanisms and effector repertoire.</title>
        <authorList>
            <person name="Levesque C.A."/>
            <person name="Brouwer H."/>
            <person name="Cano L."/>
            <person name="Hamilton J.P."/>
            <person name="Holt C."/>
            <person name="Huitema E."/>
            <person name="Raffaele S."/>
            <person name="Robideau G.P."/>
            <person name="Thines M."/>
            <person name="Win J."/>
            <person name="Zerillo M.M."/>
            <person name="Beakes G.W."/>
            <person name="Boore J.L."/>
            <person name="Busam D."/>
            <person name="Dumas B."/>
            <person name="Ferriera S."/>
            <person name="Fuerstenberg S.I."/>
            <person name="Gachon C.M."/>
            <person name="Gaulin E."/>
            <person name="Govers F."/>
            <person name="Grenville-Briggs L."/>
            <person name="Horner N."/>
            <person name="Hostetler J."/>
            <person name="Jiang R.H."/>
            <person name="Johnson J."/>
            <person name="Krajaejun T."/>
            <person name="Lin H."/>
            <person name="Meijer H.J."/>
            <person name="Moore B."/>
            <person name="Morris P."/>
            <person name="Phuntmart V."/>
            <person name="Puiu D."/>
            <person name="Shetty J."/>
            <person name="Stajich J.E."/>
            <person name="Tripathy S."/>
            <person name="Wawra S."/>
            <person name="van West P."/>
            <person name="Whitty B.R."/>
            <person name="Coutinho P.M."/>
            <person name="Henrissat B."/>
            <person name="Martin F."/>
            <person name="Thomas P.D."/>
            <person name="Tyler B.M."/>
            <person name="De Vries R.P."/>
            <person name="Kamoun S."/>
            <person name="Yandell M."/>
            <person name="Tisserat N."/>
            <person name="Buell C.R."/>
        </authorList>
    </citation>
    <scope>NUCLEOTIDE SEQUENCE</scope>
    <source>
        <strain evidence="4">DAOM:BR144</strain>
    </source>
</reference>
<dbReference type="Pfam" id="PF03398">
    <property type="entry name" value="Ist1"/>
    <property type="match status" value="1"/>
</dbReference>
<organism evidence="3 4">
    <name type="scientific">Globisporangium ultimum (strain ATCC 200006 / CBS 805.95 / DAOM BR144)</name>
    <name type="common">Pythium ultimum</name>
    <dbReference type="NCBI Taxonomy" id="431595"/>
    <lineage>
        <taxon>Eukaryota</taxon>
        <taxon>Sar</taxon>
        <taxon>Stramenopiles</taxon>
        <taxon>Oomycota</taxon>
        <taxon>Peronosporomycetes</taxon>
        <taxon>Pythiales</taxon>
        <taxon>Pythiaceae</taxon>
        <taxon>Globisporangium</taxon>
    </lineage>
</organism>
<keyword evidence="4" id="KW-1185">Reference proteome</keyword>
<evidence type="ECO:0000256" key="2">
    <source>
        <dbReference type="SAM" id="MobiDB-lite"/>
    </source>
</evidence>
<dbReference type="OMA" id="YQPFPNI"/>
<evidence type="ECO:0008006" key="5">
    <source>
        <dbReference type="Google" id="ProtNLM"/>
    </source>
</evidence>
<sequence length="366" mass="40000">MFGFNVNKLKPNLKMAVHRIGIVKNKKANAGIAVRREIATLLADGKEEKARIRVEGIIRDDFTVEGYEILELLCELVAERANLVKTERECPYDMREAVCTLIWAANRTEIPELAEVKKQLIKKYGQDFAAAATRNVDGCVNERVIQKLSVQPPSAYLVVNYMKEIAKQFKVDWEPDEQAVVDPLAPIPAPTGASVVSAGASGPSFAALYATAPPPPPKIVPTVPMTTDIPSDSAAFRVRPPSASSRYFSPPPAPAAPSAAPPAYHESQQHQSQYTPTKQHDSSYHNQPHHHHHQQQSSPYVPPHAAATYNNSTQAPVTYAAAPVAPASASTSSAAGDSNIPDFDELTARFERLRKRQDQDSTSFTF</sequence>
<dbReference type="HOGENOM" id="CLU_037652_2_0_1"/>
<dbReference type="InParanoid" id="K3WMZ0"/>
<evidence type="ECO:0000256" key="1">
    <source>
        <dbReference type="ARBA" id="ARBA00005536"/>
    </source>
</evidence>
<dbReference type="EMBL" id="GL376604">
    <property type="status" value="NOT_ANNOTATED_CDS"/>
    <property type="molecule type" value="Genomic_DNA"/>
</dbReference>
<feature type="region of interest" description="Disordered" evidence="2">
    <location>
        <begin position="216"/>
        <end position="308"/>
    </location>
</feature>
<dbReference type="PANTHER" id="PTHR12161:SF5">
    <property type="entry name" value="IST1 HOMOLOG"/>
    <property type="match status" value="1"/>
</dbReference>
<dbReference type="STRING" id="431595.K3WMZ0"/>
<dbReference type="Gene3D" id="1.20.1260.60">
    <property type="entry name" value="Vacuolar protein sorting-associated protein Ist1"/>
    <property type="match status" value="1"/>
</dbReference>
<dbReference type="VEuPathDB" id="FungiDB:PYU1_G006320"/>
<protein>
    <recommendedName>
        <fullName evidence="5">IST1 homolog</fullName>
    </recommendedName>
</protein>
<dbReference type="InterPro" id="IPR042277">
    <property type="entry name" value="IST1-like"/>
</dbReference>
<dbReference type="FunFam" id="1.20.1260.60:FF:000002">
    <property type="entry name" value="Vacuolar protein sorting-associated protein IST1"/>
    <property type="match status" value="1"/>
</dbReference>
<evidence type="ECO:0000313" key="4">
    <source>
        <dbReference type="Proteomes" id="UP000019132"/>
    </source>
</evidence>
<dbReference type="EnsemblProtists" id="PYU1_T006332">
    <property type="protein sequence ID" value="PYU1_T006332"/>
    <property type="gene ID" value="PYU1_G006320"/>
</dbReference>
<reference evidence="4" key="2">
    <citation type="submission" date="2010-04" db="EMBL/GenBank/DDBJ databases">
        <authorList>
            <person name="Buell R."/>
            <person name="Hamilton J."/>
            <person name="Hostetler J."/>
        </authorList>
    </citation>
    <scope>NUCLEOTIDE SEQUENCE [LARGE SCALE GENOMIC DNA]</scope>
    <source>
        <strain evidence="4">DAOM:BR144</strain>
    </source>
</reference>
<evidence type="ECO:0000313" key="3">
    <source>
        <dbReference type="EnsemblProtists" id="PYU1_T006332"/>
    </source>
</evidence>
<reference evidence="3" key="3">
    <citation type="submission" date="2015-02" db="UniProtKB">
        <authorList>
            <consortium name="EnsemblProtists"/>
        </authorList>
    </citation>
    <scope>IDENTIFICATION</scope>
    <source>
        <strain evidence="3">DAOM BR144</strain>
    </source>
</reference>
<dbReference type="PANTHER" id="PTHR12161">
    <property type="entry name" value="IST1 FAMILY MEMBER"/>
    <property type="match status" value="1"/>
</dbReference>
<name>K3WMZ0_GLOUD</name>
<comment type="similarity">
    <text evidence="1">Belongs to the IST1 family.</text>
</comment>
<accession>K3WMZ0</accession>